<keyword evidence="3 5" id="KW-1133">Transmembrane helix</keyword>
<name>A0ABX5XU23_9BACT</name>
<evidence type="ECO:0008006" key="8">
    <source>
        <dbReference type="Google" id="ProtNLM"/>
    </source>
</evidence>
<keyword evidence="2 5" id="KW-0812">Transmembrane</keyword>
<keyword evidence="4 5" id="KW-0472">Membrane</keyword>
<feature type="transmembrane region" description="Helical" evidence="5">
    <location>
        <begin position="72"/>
        <end position="91"/>
    </location>
</feature>
<dbReference type="Proteomes" id="UP000318081">
    <property type="component" value="Chromosome"/>
</dbReference>
<protein>
    <recommendedName>
        <fullName evidence="8">DUF2585 family protein</fullName>
    </recommendedName>
</protein>
<keyword evidence="1" id="KW-1003">Cell membrane</keyword>
<reference evidence="6 7" key="1">
    <citation type="submission" date="2019-02" db="EMBL/GenBank/DDBJ databases">
        <title>Deep-cultivation of Planctomycetes and their phenomic and genomic characterization uncovers novel biology.</title>
        <authorList>
            <person name="Wiegand S."/>
            <person name="Jogler M."/>
            <person name="Boedeker C."/>
            <person name="Pinto D."/>
            <person name="Vollmers J."/>
            <person name="Rivas-Marin E."/>
            <person name="Kohn T."/>
            <person name="Peeters S.H."/>
            <person name="Heuer A."/>
            <person name="Rast P."/>
            <person name="Oberbeckmann S."/>
            <person name="Bunk B."/>
            <person name="Jeske O."/>
            <person name="Meyerdierks A."/>
            <person name="Storesund J.E."/>
            <person name="Kallscheuer N."/>
            <person name="Luecker S."/>
            <person name="Lage O.M."/>
            <person name="Pohl T."/>
            <person name="Merkel B.J."/>
            <person name="Hornburger P."/>
            <person name="Mueller R.-W."/>
            <person name="Bruemmer F."/>
            <person name="Labrenz M."/>
            <person name="Spormann A.M."/>
            <person name="Op den Camp H."/>
            <person name="Overmann J."/>
            <person name="Amann R."/>
            <person name="Jetten M.S.M."/>
            <person name="Mascher T."/>
            <person name="Medema M.H."/>
            <person name="Devos D.P."/>
            <person name="Kaster A.-K."/>
            <person name="Ovreas L."/>
            <person name="Rohde M."/>
            <person name="Galperin M.Y."/>
            <person name="Jogler C."/>
        </authorList>
    </citation>
    <scope>NUCLEOTIDE SEQUENCE [LARGE SCALE GENOMIC DNA]</scope>
    <source>
        <strain evidence="6 7">TBK1r</strain>
    </source>
</reference>
<gene>
    <name evidence="6" type="ORF">TBK1r_40510</name>
</gene>
<organism evidence="6 7">
    <name type="scientific">Stieleria magnilauensis</name>
    <dbReference type="NCBI Taxonomy" id="2527963"/>
    <lineage>
        <taxon>Bacteria</taxon>
        <taxon>Pseudomonadati</taxon>
        <taxon>Planctomycetota</taxon>
        <taxon>Planctomycetia</taxon>
        <taxon>Pirellulales</taxon>
        <taxon>Pirellulaceae</taxon>
        <taxon>Stieleria</taxon>
    </lineage>
</organism>
<dbReference type="EMBL" id="CP036432">
    <property type="protein sequence ID" value="QDV85097.1"/>
    <property type="molecule type" value="Genomic_DNA"/>
</dbReference>
<keyword evidence="7" id="KW-1185">Reference proteome</keyword>
<proteinExistence type="predicted"/>
<dbReference type="Pfam" id="PF10755">
    <property type="entry name" value="DUF2585"/>
    <property type="match status" value="1"/>
</dbReference>
<accession>A0ABX5XU23</accession>
<evidence type="ECO:0000313" key="6">
    <source>
        <dbReference type="EMBL" id="QDV85097.1"/>
    </source>
</evidence>
<sequence>MPLSRPNRHLHAIEFTNLTSAPNRAIIHGGRVFLQLTRAPSFQFFCHLVMQDSRSEPQPNDSSVPTPRARPLGLDVVMIAILMAAALWMLGRTPWCQCGEYSPWSWDINSQHNSQHLIDPYFFTHVLHGVLFFAALWPLRHRLSDGIRLKLAVVFEAAWEILENTPLIIERYRATTISLDYYGDSIANSVFDLLACITGYAIASRLRWTYSLALLIVVEVVLLATIRDSLLLNVIMLVWPSDAILQWQSG</sequence>
<evidence type="ECO:0000313" key="7">
    <source>
        <dbReference type="Proteomes" id="UP000318081"/>
    </source>
</evidence>
<evidence type="ECO:0000256" key="5">
    <source>
        <dbReference type="SAM" id="Phobius"/>
    </source>
</evidence>
<evidence type="ECO:0000256" key="2">
    <source>
        <dbReference type="ARBA" id="ARBA00022692"/>
    </source>
</evidence>
<evidence type="ECO:0000256" key="3">
    <source>
        <dbReference type="ARBA" id="ARBA00022989"/>
    </source>
</evidence>
<feature type="transmembrane region" description="Helical" evidence="5">
    <location>
        <begin position="208"/>
        <end position="226"/>
    </location>
</feature>
<feature type="transmembrane region" description="Helical" evidence="5">
    <location>
        <begin position="121"/>
        <end position="139"/>
    </location>
</feature>
<evidence type="ECO:0000256" key="4">
    <source>
        <dbReference type="ARBA" id="ARBA00023136"/>
    </source>
</evidence>
<evidence type="ECO:0000256" key="1">
    <source>
        <dbReference type="ARBA" id="ARBA00022475"/>
    </source>
</evidence>
<dbReference type="InterPro" id="IPR019691">
    <property type="entry name" value="DUF2585"/>
</dbReference>